<dbReference type="FunFam" id="1.20.1740.10:FF:000001">
    <property type="entry name" value="Amino acid permease"/>
    <property type="match status" value="1"/>
</dbReference>
<evidence type="ECO:0000256" key="4">
    <source>
        <dbReference type="ARBA" id="ARBA00022970"/>
    </source>
</evidence>
<dbReference type="GeneID" id="27719962"/>
<dbReference type="OrthoDB" id="3900342at2759"/>
<dbReference type="PANTHER" id="PTHR43341:SF1">
    <property type="entry name" value="GENERAL AMINO-ACID PERMEASE GAP1"/>
    <property type="match status" value="1"/>
</dbReference>
<feature type="transmembrane region" description="Helical" evidence="8">
    <location>
        <begin position="489"/>
        <end position="507"/>
    </location>
</feature>
<feature type="transmembrane region" description="Helical" evidence="8">
    <location>
        <begin position="231"/>
        <end position="251"/>
    </location>
</feature>
<dbReference type="InterPro" id="IPR050524">
    <property type="entry name" value="APC_YAT"/>
</dbReference>
<name>A0A084FUE9_PSEDA</name>
<evidence type="ECO:0000256" key="3">
    <source>
        <dbReference type="ARBA" id="ARBA00022692"/>
    </source>
</evidence>
<gene>
    <name evidence="10" type="ORF">SAPIO_CDS10736</name>
</gene>
<dbReference type="Gene3D" id="1.20.1740.10">
    <property type="entry name" value="Amino acid/polyamine transporter I"/>
    <property type="match status" value="1"/>
</dbReference>
<dbReference type="InterPro" id="IPR004841">
    <property type="entry name" value="AA-permease/SLC12A_dom"/>
</dbReference>
<comment type="caution">
    <text evidence="10">The sequence shown here is derived from an EMBL/GenBank/DDBJ whole genome shotgun (WGS) entry which is preliminary data.</text>
</comment>
<dbReference type="RefSeq" id="XP_016638510.1">
    <property type="nucleotide sequence ID" value="XM_016784280.1"/>
</dbReference>
<evidence type="ECO:0000256" key="1">
    <source>
        <dbReference type="ARBA" id="ARBA00004141"/>
    </source>
</evidence>
<feature type="transmembrane region" description="Helical" evidence="8">
    <location>
        <begin position="84"/>
        <end position="111"/>
    </location>
</feature>
<keyword evidence="2" id="KW-0813">Transport</keyword>
<dbReference type="EMBL" id="JOWA01000176">
    <property type="protein sequence ID" value="KEZ38711.1"/>
    <property type="molecule type" value="Genomic_DNA"/>
</dbReference>
<evidence type="ECO:0000256" key="2">
    <source>
        <dbReference type="ARBA" id="ARBA00022448"/>
    </source>
</evidence>
<evidence type="ECO:0000256" key="8">
    <source>
        <dbReference type="SAM" id="Phobius"/>
    </source>
</evidence>
<protein>
    <submittedName>
        <fullName evidence="10">Amino acid permease</fullName>
    </submittedName>
</protein>
<feature type="compositionally biased region" description="Basic and acidic residues" evidence="7">
    <location>
        <begin position="1"/>
        <end position="12"/>
    </location>
</feature>
<feature type="transmembrane region" description="Helical" evidence="8">
    <location>
        <begin position="161"/>
        <end position="181"/>
    </location>
</feature>
<reference evidence="10 11" key="1">
    <citation type="journal article" date="2014" name="Genome Announc.">
        <title>Draft genome sequence of the pathogenic fungus Scedosporium apiospermum.</title>
        <authorList>
            <person name="Vandeputte P."/>
            <person name="Ghamrawi S."/>
            <person name="Rechenmann M."/>
            <person name="Iltis A."/>
            <person name="Giraud S."/>
            <person name="Fleury M."/>
            <person name="Thornton C."/>
            <person name="Delhaes L."/>
            <person name="Meyer W."/>
            <person name="Papon N."/>
            <person name="Bouchara J.P."/>
        </authorList>
    </citation>
    <scope>NUCLEOTIDE SEQUENCE [LARGE SCALE GENOMIC DNA]</scope>
    <source>
        <strain evidence="10 11">IHEM 14462</strain>
    </source>
</reference>
<dbReference type="AlphaFoldDB" id="A0A084FUE9"/>
<dbReference type="Pfam" id="PF00324">
    <property type="entry name" value="AA_permease"/>
    <property type="match status" value="1"/>
</dbReference>
<organism evidence="10 11">
    <name type="scientific">Pseudallescheria apiosperma</name>
    <name type="common">Scedosporium apiospermum</name>
    <dbReference type="NCBI Taxonomy" id="563466"/>
    <lineage>
        <taxon>Eukaryota</taxon>
        <taxon>Fungi</taxon>
        <taxon>Dikarya</taxon>
        <taxon>Ascomycota</taxon>
        <taxon>Pezizomycotina</taxon>
        <taxon>Sordariomycetes</taxon>
        <taxon>Hypocreomycetidae</taxon>
        <taxon>Microascales</taxon>
        <taxon>Microascaceae</taxon>
        <taxon>Scedosporium</taxon>
    </lineage>
</organism>
<dbReference type="OMA" id="HGAKYSP"/>
<keyword evidence="3 8" id="KW-0812">Transmembrane</keyword>
<dbReference type="KEGG" id="sapo:SAPIO_CDS10736"/>
<dbReference type="PIRSF" id="PIRSF006060">
    <property type="entry name" value="AA_transporter"/>
    <property type="match status" value="1"/>
</dbReference>
<feature type="transmembrane region" description="Helical" evidence="8">
    <location>
        <begin position="401"/>
        <end position="420"/>
    </location>
</feature>
<feature type="transmembrane region" description="Helical" evidence="8">
    <location>
        <begin position="377"/>
        <end position="395"/>
    </location>
</feature>
<dbReference type="VEuPathDB" id="FungiDB:SAPIO_CDS10736"/>
<dbReference type="HOGENOM" id="CLU_007946_12_0_1"/>
<proteinExistence type="predicted"/>
<feature type="transmembrane region" description="Helical" evidence="8">
    <location>
        <begin position="441"/>
        <end position="465"/>
    </location>
</feature>
<evidence type="ECO:0000313" key="11">
    <source>
        <dbReference type="Proteomes" id="UP000028545"/>
    </source>
</evidence>
<feature type="transmembrane region" description="Helical" evidence="8">
    <location>
        <begin position="193"/>
        <end position="211"/>
    </location>
</feature>
<feature type="transmembrane region" description="Helical" evidence="8">
    <location>
        <begin position="51"/>
        <end position="72"/>
    </location>
</feature>
<feature type="transmembrane region" description="Helical" evidence="8">
    <location>
        <begin position="123"/>
        <end position="141"/>
    </location>
</feature>
<keyword evidence="6 8" id="KW-0472">Membrane</keyword>
<evidence type="ECO:0000259" key="9">
    <source>
        <dbReference type="Pfam" id="PF00324"/>
    </source>
</evidence>
<keyword evidence="11" id="KW-1185">Reference proteome</keyword>
<comment type="subcellular location">
    <subcellularLocation>
        <location evidence="1">Membrane</location>
        <topology evidence="1">Multi-pass membrane protein</topology>
    </subcellularLocation>
</comment>
<keyword evidence="5 8" id="KW-1133">Transmembrane helix</keyword>
<evidence type="ECO:0000256" key="7">
    <source>
        <dbReference type="SAM" id="MobiDB-lite"/>
    </source>
</evidence>
<feature type="domain" description="Amino acid permease/ SLC12A" evidence="9">
    <location>
        <begin position="51"/>
        <end position="512"/>
    </location>
</feature>
<feature type="transmembrane region" description="Helical" evidence="8">
    <location>
        <begin position="315"/>
        <end position="340"/>
    </location>
</feature>
<feature type="region of interest" description="Disordered" evidence="7">
    <location>
        <begin position="1"/>
        <end position="35"/>
    </location>
</feature>
<dbReference type="Proteomes" id="UP000028545">
    <property type="component" value="Unassembled WGS sequence"/>
</dbReference>
<evidence type="ECO:0000256" key="5">
    <source>
        <dbReference type="ARBA" id="ARBA00022989"/>
    </source>
</evidence>
<dbReference type="GO" id="GO:0016020">
    <property type="term" value="C:membrane"/>
    <property type="evidence" value="ECO:0007669"/>
    <property type="project" value="UniProtKB-SubCell"/>
</dbReference>
<keyword evidence="4" id="KW-0029">Amino-acid transport</keyword>
<dbReference type="PANTHER" id="PTHR43341">
    <property type="entry name" value="AMINO ACID PERMEASE"/>
    <property type="match status" value="1"/>
</dbReference>
<evidence type="ECO:0000256" key="6">
    <source>
        <dbReference type="ARBA" id="ARBA00023136"/>
    </source>
</evidence>
<accession>A0A084FUE9</accession>
<dbReference type="GO" id="GO:0015171">
    <property type="term" value="F:amino acid transmembrane transporter activity"/>
    <property type="evidence" value="ECO:0007669"/>
    <property type="project" value="TreeGrafter"/>
</dbReference>
<feature type="transmembrane region" description="Helical" evidence="8">
    <location>
        <begin position="272"/>
        <end position="295"/>
    </location>
</feature>
<evidence type="ECO:0000313" key="10">
    <source>
        <dbReference type="EMBL" id="KEZ38711.1"/>
    </source>
</evidence>
<sequence length="541" mass="58266">MATSDPRGKDTELFEMVPIPLGDSEGGDSSATENKNENEAKFHRSIDNRQMVFLSLAGSIGAGLFVASGSALSSGGGGNAVLNYAVVGFMICTTMGSLGELATTFPVAGAFYDYTDRFLGEHWGFAIGWMFVLNWLTVLPFELTTMGAQLQFWIPNLRPEYAVAPILAGISGASFLGSKVFGEIEHWLGVGKVLACSVIIVVALIIASGGVPQDTREPKPLGFEYYRNGAAFKNGFAGFLAVFRVAGMSYNGTELLAMTARECKTPEKAMPLGTYLAFFRIAVFYVIGVFCLGLVVPSDHPDLSQTGHGAKYSPFALAAQLAGIPGLAHFFNAMILAALLSMANMAVFATSRALQALCAKGCGPAILAKVNKRGVPYYSQILALSAGLLAFINAAPQGAQIFDWLLNIAATFGFYVWIAIAVSHIRYRRALQRINVSSRSLVFASPFGVWGSYFTIAVGSFALLANPLSAVFPLQGAKVTLTSVMRENVGMLVPWALWTGNSLWHYFKNRKNPDRKKWTVFKPIEELDVDSGRVTKRVQGA</sequence>